<keyword evidence="2" id="KW-1185">Reference proteome</keyword>
<evidence type="ECO:0000313" key="1">
    <source>
        <dbReference type="EMBL" id="CAG8810814.1"/>
    </source>
</evidence>
<name>A0ACA9RTY2_9GLOM</name>
<protein>
    <submittedName>
        <fullName evidence="1">31421_t:CDS:1</fullName>
    </submittedName>
</protein>
<accession>A0ACA9RTY2</accession>
<proteinExistence type="predicted"/>
<organism evidence="1 2">
    <name type="scientific">Racocetra persica</name>
    <dbReference type="NCBI Taxonomy" id="160502"/>
    <lineage>
        <taxon>Eukaryota</taxon>
        <taxon>Fungi</taxon>
        <taxon>Fungi incertae sedis</taxon>
        <taxon>Mucoromycota</taxon>
        <taxon>Glomeromycotina</taxon>
        <taxon>Glomeromycetes</taxon>
        <taxon>Diversisporales</taxon>
        <taxon>Gigasporaceae</taxon>
        <taxon>Racocetra</taxon>
    </lineage>
</organism>
<sequence length="178" mass="19541">VNTVPKNRTCTTVNKDTQPKFKSNPASLEEILSSKTASDADKKRSQTLIGRGLRPKSTVGTANRVTDLSRSRMTYSYRVKKPCDSRASLYTGALRLSRTNNMKKEPRKSLIASKVSSSARTFATPARTSATPARTSATPAPLLMTPARRYPPSIARRITTSTTFYMNKGISAQLKRIA</sequence>
<dbReference type="EMBL" id="CAJVQC010071670">
    <property type="protein sequence ID" value="CAG8810814.1"/>
    <property type="molecule type" value="Genomic_DNA"/>
</dbReference>
<evidence type="ECO:0000313" key="2">
    <source>
        <dbReference type="Proteomes" id="UP000789920"/>
    </source>
</evidence>
<gene>
    <name evidence="1" type="ORF">RPERSI_LOCUS23165</name>
</gene>
<comment type="caution">
    <text evidence="1">The sequence shown here is derived from an EMBL/GenBank/DDBJ whole genome shotgun (WGS) entry which is preliminary data.</text>
</comment>
<reference evidence="1" key="1">
    <citation type="submission" date="2021-06" db="EMBL/GenBank/DDBJ databases">
        <authorList>
            <person name="Kallberg Y."/>
            <person name="Tangrot J."/>
            <person name="Rosling A."/>
        </authorList>
    </citation>
    <scope>NUCLEOTIDE SEQUENCE</scope>
    <source>
        <strain evidence="1">MA461A</strain>
    </source>
</reference>
<feature type="non-terminal residue" evidence="1">
    <location>
        <position position="1"/>
    </location>
</feature>
<dbReference type="Proteomes" id="UP000789920">
    <property type="component" value="Unassembled WGS sequence"/>
</dbReference>